<protein>
    <submittedName>
        <fullName evidence="2">Uncharacterized protein</fullName>
    </submittedName>
</protein>
<reference evidence="2" key="1">
    <citation type="submission" date="2021-07" db="EMBL/GenBank/DDBJ databases">
        <authorList>
            <person name="Branca A.L. A."/>
        </authorList>
    </citation>
    <scope>NUCLEOTIDE SEQUENCE</scope>
</reference>
<dbReference type="OrthoDB" id="4326654at2759"/>
<feature type="signal peptide" evidence="1">
    <location>
        <begin position="1"/>
        <end position="18"/>
    </location>
</feature>
<keyword evidence="1" id="KW-0732">Signal</keyword>
<comment type="caution">
    <text evidence="2">The sequence shown here is derived from an EMBL/GenBank/DDBJ whole genome shotgun (WGS) entry which is preliminary data.</text>
</comment>
<name>A0A9W4J0Y2_9EURO</name>
<sequence>MQLKNLLVAACMALPALAESTNSTDIAPKLQTRLAQIDIGYKTTYLSLNQAVSGNGNATIDDVISTYKKTASTEDSALDKHQPTAALPHSSQLVLCQAYHSLALSGIELNSAFIEHLDSFNKSQRHSIESTLSKVSSETSRFSSQVASKALSYCYDTVHYDEKIINKSLQDAMSALGN</sequence>
<dbReference type="AlphaFoldDB" id="A0A9W4J0Y2"/>
<accession>A0A9W4J0Y2</accession>
<dbReference type="EMBL" id="CAJVPA010000144">
    <property type="protein sequence ID" value="CAG8362815.1"/>
    <property type="molecule type" value="Genomic_DNA"/>
</dbReference>
<feature type="chain" id="PRO_5040854872" evidence="1">
    <location>
        <begin position="19"/>
        <end position="178"/>
    </location>
</feature>
<dbReference type="Proteomes" id="UP001152646">
    <property type="component" value="Unassembled WGS sequence"/>
</dbReference>
<evidence type="ECO:0000313" key="2">
    <source>
        <dbReference type="EMBL" id="CAG8362815.1"/>
    </source>
</evidence>
<evidence type="ECO:0000313" key="3">
    <source>
        <dbReference type="Proteomes" id="UP001152646"/>
    </source>
</evidence>
<evidence type="ECO:0000256" key="1">
    <source>
        <dbReference type="SAM" id="SignalP"/>
    </source>
</evidence>
<gene>
    <name evidence="2" type="ORF">PSALAMII_LOCUS4049</name>
</gene>
<organism evidence="2 3">
    <name type="scientific">Penicillium salamii</name>
    <dbReference type="NCBI Taxonomy" id="1612424"/>
    <lineage>
        <taxon>Eukaryota</taxon>
        <taxon>Fungi</taxon>
        <taxon>Dikarya</taxon>
        <taxon>Ascomycota</taxon>
        <taxon>Pezizomycotina</taxon>
        <taxon>Eurotiomycetes</taxon>
        <taxon>Eurotiomycetidae</taxon>
        <taxon>Eurotiales</taxon>
        <taxon>Aspergillaceae</taxon>
        <taxon>Penicillium</taxon>
    </lineage>
</organism>
<proteinExistence type="predicted"/>